<dbReference type="AlphaFoldDB" id="A0A3L6TS35"/>
<evidence type="ECO:0000313" key="2">
    <source>
        <dbReference type="Proteomes" id="UP000275267"/>
    </source>
</evidence>
<gene>
    <name evidence="1" type="ORF">C2845_PM01G34150</name>
</gene>
<dbReference type="EMBL" id="PQIB02000001">
    <property type="protein sequence ID" value="RLN43143.1"/>
    <property type="molecule type" value="Genomic_DNA"/>
</dbReference>
<evidence type="ECO:0000313" key="1">
    <source>
        <dbReference type="EMBL" id="RLN43143.1"/>
    </source>
</evidence>
<name>A0A3L6TS35_PANMI</name>
<sequence length="109" mass="11480">MDPDPTPTSPAGSTAAAGGRFAAAAIADLSGHGLLRRAPRRAVPHPAVRAAVRRLLHGPLPAAGPEPQLQVRAALLWIGQPLFNETILFRTDMFGLHSSEFSICEANLP</sequence>
<comment type="caution">
    <text evidence="1">The sequence shown here is derived from an EMBL/GenBank/DDBJ whole genome shotgun (WGS) entry which is preliminary data.</text>
</comment>
<protein>
    <submittedName>
        <fullName evidence="1">Uncharacterized protein</fullName>
    </submittedName>
</protein>
<reference evidence="2" key="1">
    <citation type="journal article" date="2019" name="Nat. Commun.">
        <title>The genome of broomcorn millet.</title>
        <authorList>
            <person name="Zou C."/>
            <person name="Miki D."/>
            <person name="Li D."/>
            <person name="Tang Q."/>
            <person name="Xiao L."/>
            <person name="Rajput S."/>
            <person name="Deng P."/>
            <person name="Jia W."/>
            <person name="Huang R."/>
            <person name="Zhang M."/>
            <person name="Sun Y."/>
            <person name="Hu J."/>
            <person name="Fu X."/>
            <person name="Schnable P.S."/>
            <person name="Li F."/>
            <person name="Zhang H."/>
            <person name="Feng B."/>
            <person name="Zhu X."/>
            <person name="Liu R."/>
            <person name="Schnable J.C."/>
            <person name="Zhu J.-K."/>
            <person name="Zhang H."/>
        </authorList>
    </citation>
    <scope>NUCLEOTIDE SEQUENCE [LARGE SCALE GENOMIC DNA]</scope>
</reference>
<keyword evidence="2" id="KW-1185">Reference proteome</keyword>
<accession>A0A3L6TS35</accession>
<proteinExistence type="predicted"/>
<dbReference type="Proteomes" id="UP000275267">
    <property type="component" value="Unassembled WGS sequence"/>
</dbReference>
<organism evidence="1 2">
    <name type="scientific">Panicum miliaceum</name>
    <name type="common">Proso millet</name>
    <name type="synonym">Broomcorn millet</name>
    <dbReference type="NCBI Taxonomy" id="4540"/>
    <lineage>
        <taxon>Eukaryota</taxon>
        <taxon>Viridiplantae</taxon>
        <taxon>Streptophyta</taxon>
        <taxon>Embryophyta</taxon>
        <taxon>Tracheophyta</taxon>
        <taxon>Spermatophyta</taxon>
        <taxon>Magnoliopsida</taxon>
        <taxon>Liliopsida</taxon>
        <taxon>Poales</taxon>
        <taxon>Poaceae</taxon>
        <taxon>PACMAD clade</taxon>
        <taxon>Panicoideae</taxon>
        <taxon>Panicodae</taxon>
        <taxon>Paniceae</taxon>
        <taxon>Panicinae</taxon>
        <taxon>Panicum</taxon>
        <taxon>Panicum sect. Panicum</taxon>
    </lineage>
</organism>